<reference evidence="1" key="1">
    <citation type="submission" date="2020-11" db="EMBL/GenBank/DDBJ databases">
        <authorList>
            <person name="Tran Van P."/>
        </authorList>
    </citation>
    <scope>NUCLEOTIDE SEQUENCE</scope>
</reference>
<gene>
    <name evidence="1" type="ORF">ONB1V03_LOCUS9675</name>
</gene>
<organism evidence="1">
    <name type="scientific">Oppiella nova</name>
    <dbReference type="NCBI Taxonomy" id="334625"/>
    <lineage>
        <taxon>Eukaryota</taxon>
        <taxon>Metazoa</taxon>
        <taxon>Ecdysozoa</taxon>
        <taxon>Arthropoda</taxon>
        <taxon>Chelicerata</taxon>
        <taxon>Arachnida</taxon>
        <taxon>Acari</taxon>
        <taxon>Acariformes</taxon>
        <taxon>Sarcoptiformes</taxon>
        <taxon>Oribatida</taxon>
        <taxon>Brachypylina</taxon>
        <taxon>Oppioidea</taxon>
        <taxon>Oppiidae</taxon>
        <taxon>Oppiella</taxon>
    </lineage>
</organism>
<proteinExistence type="predicted"/>
<dbReference type="EMBL" id="CAJPVJ010006168">
    <property type="protein sequence ID" value="CAG2170204.1"/>
    <property type="molecule type" value="Genomic_DNA"/>
</dbReference>
<dbReference type="AlphaFoldDB" id="A0A7R9M3Q8"/>
<sequence>MSKVSDSGSDTSNATLMNMTELSSTVPPIEPVVTPTPTPAPTVADKIGVKQMVDVVNVSRSGGEWVPISLNDMPIQSQSNTLNIINSTEMRATMTTMAGMTSSMTTGTTTTRTIAPKPITTSTLPIRSDTIAGTVGSNLDKTQTVIITTSSDSTVNSTISGNKYGINKVIPISSHIALVTSPDGTSMLAVPMSSLVTKGNVIKQSGTPVNISPANLKAKPPIITPLKILPLITSTTASSALSVPTLPKTTTVQKLIAPASVAINKAISNQSFTSANTGVTLIPTSIPKFVTSSESLPETTGASNVANNSSVEIKVENKR</sequence>
<keyword evidence="2" id="KW-1185">Reference proteome</keyword>
<dbReference type="OrthoDB" id="6533638at2759"/>
<evidence type="ECO:0000313" key="1">
    <source>
        <dbReference type="EMBL" id="CAD7653017.1"/>
    </source>
</evidence>
<dbReference type="Proteomes" id="UP000728032">
    <property type="component" value="Unassembled WGS sequence"/>
</dbReference>
<protein>
    <submittedName>
        <fullName evidence="1">Uncharacterized protein</fullName>
    </submittedName>
</protein>
<evidence type="ECO:0000313" key="2">
    <source>
        <dbReference type="Proteomes" id="UP000728032"/>
    </source>
</evidence>
<accession>A0A7R9M3Q8</accession>
<dbReference type="EMBL" id="OC920993">
    <property type="protein sequence ID" value="CAD7653017.1"/>
    <property type="molecule type" value="Genomic_DNA"/>
</dbReference>
<name>A0A7R9M3Q8_9ACAR</name>